<dbReference type="EMBL" id="JBHRSB010000039">
    <property type="protein sequence ID" value="MFC3004126.1"/>
    <property type="molecule type" value="Genomic_DNA"/>
</dbReference>
<dbReference type="Proteomes" id="UP001595420">
    <property type="component" value="Unassembled WGS sequence"/>
</dbReference>
<keyword evidence="2" id="KW-1185">Reference proteome</keyword>
<evidence type="ECO:0000313" key="1">
    <source>
        <dbReference type="EMBL" id="MFC3004126.1"/>
    </source>
</evidence>
<dbReference type="RefSeq" id="WP_216840562.1">
    <property type="nucleotide sequence ID" value="NZ_JAFNJS010000039.1"/>
</dbReference>
<sequence length="248" mass="25556">MSDFITTSSTTPAPTQAAPTMTPEAALQAIRIFEDGPAWRDVALGKTEAGKLGLMAERDRLYRLAYPEPGQAAAPAHHPAFDAASAASLAALGASGLPELHDPNADGMVHEAAAAAEAPAAPEMIADRLHSIAFPGAEAADLVEFRSVAGTALASIGATQAEAGQFVLAASEVAARPDAFTPESAESSLRREWGGAYDRNLGAARAALKALERRTPGLTAHLENTNLGNHPAVAKLLVRAAARVEVGR</sequence>
<proteinExistence type="predicted"/>
<gene>
    <name evidence="1" type="ORF">ACFOD3_29865</name>
</gene>
<comment type="caution">
    <text evidence="1">The sequence shown here is derived from an EMBL/GenBank/DDBJ whole genome shotgun (WGS) entry which is preliminary data.</text>
</comment>
<protein>
    <submittedName>
        <fullName evidence="1">Uncharacterized protein</fullName>
    </submittedName>
</protein>
<organism evidence="1 2">
    <name type="scientific">Falsiroseomonas tokyonensis</name>
    <dbReference type="NCBI Taxonomy" id="430521"/>
    <lineage>
        <taxon>Bacteria</taxon>
        <taxon>Pseudomonadati</taxon>
        <taxon>Pseudomonadota</taxon>
        <taxon>Alphaproteobacteria</taxon>
        <taxon>Acetobacterales</taxon>
        <taxon>Roseomonadaceae</taxon>
        <taxon>Falsiroseomonas</taxon>
    </lineage>
</organism>
<evidence type="ECO:0000313" key="2">
    <source>
        <dbReference type="Proteomes" id="UP001595420"/>
    </source>
</evidence>
<name>A0ABV7C5V5_9PROT</name>
<accession>A0ABV7C5V5</accession>
<reference evidence="2" key="1">
    <citation type="journal article" date="2019" name="Int. J. Syst. Evol. Microbiol.">
        <title>The Global Catalogue of Microorganisms (GCM) 10K type strain sequencing project: providing services to taxonomists for standard genome sequencing and annotation.</title>
        <authorList>
            <consortium name="The Broad Institute Genomics Platform"/>
            <consortium name="The Broad Institute Genome Sequencing Center for Infectious Disease"/>
            <person name="Wu L."/>
            <person name="Ma J."/>
        </authorList>
    </citation>
    <scope>NUCLEOTIDE SEQUENCE [LARGE SCALE GENOMIC DNA]</scope>
    <source>
        <strain evidence="2">CGMCC 1.16855</strain>
    </source>
</reference>